<dbReference type="EMBL" id="JAJJMA010335173">
    <property type="protein sequence ID" value="MCL7051107.1"/>
    <property type="molecule type" value="Genomic_DNA"/>
</dbReference>
<reference evidence="1" key="1">
    <citation type="submission" date="2022-03" db="EMBL/GenBank/DDBJ databases">
        <title>A functionally conserved STORR gene fusion in Papaver species that diverged 16.8 million years ago.</title>
        <authorList>
            <person name="Catania T."/>
        </authorList>
    </citation>
    <scope>NUCLEOTIDE SEQUENCE</scope>
    <source>
        <strain evidence="1">S-191538</strain>
    </source>
</reference>
<proteinExistence type="predicted"/>
<gene>
    <name evidence="1" type="ORF">MKW94_005875</name>
</gene>
<dbReference type="AlphaFoldDB" id="A0AA41W127"/>
<name>A0AA41W127_PAPNU</name>
<evidence type="ECO:0000313" key="1">
    <source>
        <dbReference type="EMBL" id="MCL7051107.1"/>
    </source>
</evidence>
<accession>A0AA41W127</accession>
<protein>
    <submittedName>
        <fullName evidence="1">Uncharacterized protein</fullName>
    </submittedName>
</protein>
<sequence>MESKYSTKILNEVPMEVYRSMSHELHRLQINSHQDQIKTLKPYFLQHSVQENLGQGSPADVREAKPDTVSKQTRYIRIYV</sequence>
<comment type="caution">
    <text evidence="1">The sequence shown here is derived from an EMBL/GenBank/DDBJ whole genome shotgun (WGS) entry which is preliminary data.</text>
</comment>
<keyword evidence="2" id="KW-1185">Reference proteome</keyword>
<evidence type="ECO:0000313" key="2">
    <source>
        <dbReference type="Proteomes" id="UP001177140"/>
    </source>
</evidence>
<organism evidence="1 2">
    <name type="scientific">Papaver nudicaule</name>
    <name type="common">Iceland poppy</name>
    <dbReference type="NCBI Taxonomy" id="74823"/>
    <lineage>
        <taxon>Eukaryota</taxon>
        <taxon>Viridiplantae</taxon>
        <taxon>Streptophyta</taxon>
        <taxon>Embryophyta</taxon>
        <taxon>Tracheophyta</taxon>
        <taxon>Spermatophyta</taxon>
        <taxon>Magnoliopsida</taxon>
        <taxon>Ranunculales</taxon>
        <taxon>Papaveraceae</taxon>
        <taxon>Papaveroideae</taxon>
        <taxon>Papaver</taxon>
    </lineage>
</organism>
<dbReference type="Proteomes" id="UP001177140">
    <property type="component" value="Unassembled WGS sequence"/>
</dbReference>